<comment type="caution">
    <text evidence="1">The sequence shown here is derived from an EMBL/GenBank/DDBJ whole genome shotgun (WGS) entry which is preliminary data.</text>
</comment>
<dbReference type="Proteomes" id="UP001198439">
    <property type="component" value="Unassembled WGS sequence"/>
</dbReference>
<dbReference type="AlphaFoldDB" id="A0AAW4VRC4"/>
<dbReference type="InterPro" id="IPR011322">
    <property type="entry name" value="N-reg_PII-like_a/b"/>
</dbReference>
<dbReference type="RefSeq" id="WP_227279356.1">
    <property type="nucleotide sequence ID" value="NZ_DAWBWI010000059.1"/>
</dbReference>
<evidence type="ECO:0000313" key="1">
    <source>
        <dbReference type="EMBL" id="MCB8609845.1"/>
    </source>
</evidence>
<reference evidence="1" key="1">
    <citation type="submission" date="2021-10" db="EMBL/GenBank/DDBJ databases">
        <title>Collection of gut derived symbiotic bacterial strains cultured from healthy donors.</title>
        <authorList>
            <person name="Lin H."/>
            <person name="Littmann E."/>
            <person name="Kohout C."/>
            <person name="Pamer E.G."/>
        </authorList>
    </citation>
    <scope>NUCLEOTIDE SEQUENCE</scope>
    <source>
        <strain evidence="1">DFI.4.48</strain>
    </source>
</reference>
<name>A0AAW4VRC4_9FIRM</name>
<evidence type="ECO:0008006" key="3">
    <source>
        <dbReference type="Google" id="ProtNLM"/>
    </source>
</evidence>
<gene>
    <name evidence="1" type="ORF">LJD69_04470</name>
</gene>
<dbReference type="EMBL" id="JAJDKZ010000009">
    <property type="protein sequence ID" value="MCB8609845.1"/>
    <property type="molecule type" value="Genomic_DNA"/>
</dbReference>
<dbReference type="InterPro" id="IPR015867">
    <property type="entry name" value="N-reg_PII/ATP_PRibTrfase_C"/>
</dbReference>
<protein>
    <recommendedName>
        <fullName evidence="3">Transcriptional regulator</fullName>
    </recommendedName>
</protein>
<organism evidence="1 2">
    <name type="scientific">Faecalibacillus faecis</name>
    <dbReference type="NCBI Taxonomy" id="1982628"/>
    <lineage>
        <taxon>Bacteria</taxon>
        <taxon>Bacillati</taxon>
        <taxon>Bacillota</taxon>
        <taxon>Erysipelotrichia</taxon>
        <taxon>Erysipelotrichales</taxon>
        <taxon>Coprobacillaceae</taxon>
        <taxon>Faecalibacillus</taxon>
    </lineage>
</organism>
<sequence length="116" mass="12829">MQVVFVVLHKTELLQNLLTSLKKAGVSGGTIMDSQGMISYIQESDESYILGSLRLFLEQARPDSKTMFFIINDDQTDLVFDTIDKALGGLKKHNTGIAFAMPITKVEGVVKDDSLF</sequence>
<accession>A0AAW4VRC4</accession>
<evidence type="ECO:0000313" key="2">
    <source>
        <dbReference type="Proteomes" id="UP001198439"/>
    </source>
</evidence>
<dbReference type="Gene3D" id="3.30.70.120">
    <property type="match status" value="1"/>
</dbReference>
<dbReference type="SUPFAM" id="SSF54913">
    <property type="entry name" value="GlnB-like"/>
    <property type="match status" value="1"/>
</dbReference>
<proteinExistence type="predicted"/>